<comment type="caution">
    <text evidence="1">The sequence shown here is derived from an EMBL/GenBank/DDBJ whole genome shotgun (WGS) entry which is preliminary data.</text>
</comment>
<name>A0A7J3G556_CALS0</name>
<organism evidence="1">
    <name type="scientific">Caldiarchaeum subterraneum</name>
    <dbReference type="NCBI Taxonomy" id="311458"/>
    <lineage>
        <taxon>Archaea</taxon>
        <taxon>Nitrososphaerota</taxon>
        <taxon>Candidatus Caldarchaeales</taxon>
        <taxon>Candidatus Caldarchaeaceae</taxon>
        <taxon>Candidatus Caldarchaeum</taxon>
    </lineage>
</organism>
<proteinExistence type="predicted"/>
<gene>
    <name evidence="1" type="ORF">ENU43_04150</name>
</gene>
<protein>
    <submittedName>
        <fullName evidence="1">Uncharacterized protein</fullName>
    </submittedName>
</protein>
<dbReference type="AlphaFoldDB" id="A0A7J3G556"/>
<evidence type="ECO:0000313" key="1">
    <source>
        <dbReference type="EMBL" id="HGL40838.1"/>
    </source>
</evidence>
<reference evidence="1" key="1">
    <citation type="journal article" date="2020" name="mSystems">
        <title>Genome- and Community-Level Interaction Insights into Carbon Utilization and Element Cycling Functions of Hydrothermarchaeota in Hydrothermal Sediment.</title>
        <authorList>
            <person name="Zhou Z."/>
            <person name="Liu Y."/>
            <person name="Xu W."/>
            <person name="Pan J."/>
            <person name="Luo Z.H."/>
            <person name="Li M."/>
        </authorList>
    </citation>
    <scope>NUCLEOTIDE SEQUENCE [LARGE SCALE GENOMIC DNA]</scope>
    <source>
        <strain evidence="1">SpSt-669</strain>
    </source>
</reference>
<sequence>MSSIPMTMEGDVEHLLAEIQETFVKKLRKAAYMPSLLQELEPIARLLSLVRRLRDAGFHVILASKMPFKPASHPYPPKVWQAFSILGSLTSVYQINSSYYIPIIGGIFAKIEGEEQEPFELRPTRLEKINSYELRVYTIDSLKEPLEYMRRSFSAYQLTQYLPSIEELMVFEEIYLTKAAAFSHPDLVQIYNPVLLSLFGHHSFYVRDKLGLNSQQVTFLSEKLLQEILWPENLWIGSLGRIAVVDRDAVGNLIQLSTRSPIDVLAAARLLSLRGVVFHYNFIQPLNKYGLVIHLRTRYPLNSRYLVLFPRKFLHLEIRPARIVSEGSRVVLVDDDAIQSLQTGT</sequence>
<dbReference type="EMBL" id="DTCM01000053">
    <property type="protein sequence ID" value="HGL40838.1"/>
    <property type="molecule type" value="Genomic_DNA"/>
</dbReference>
<accession>A0A7J3G556</accession>